<evidence type="ECO:0000259" key="3">
    <source>
        <dbReference type="Pfam" id="PF25597"/>
    </source>
</evidence>
<accession>A0A699HS40</accession>
<feature type="compositionally biased region" description="Polar residues" evidence="1">
    <location>
        <begin position="1"/>
        <end position="15"/>
    </location>
</feature>
<dbReference type="GO" id="GO:0003676">
    <property type="term" value="F:nucleic acid binding"/>
    <property type="evidence" value="ECO:0007669"/>
    <property type="project" value="InterPro"/>
</dbReference>
<evidence type="ECO:0000313" key="4">
    <source>
        <dbReference type="EMBL" id="GEY49655.1"/>
    </source>
</evidence>
<feature type="domain" description="Reverse transcriptase Ty1/copia-type" evidence="2">
    <location>
        <begin position="180"/>
        <end position="422"/>
    </location>
</feature>
<name>A0A699HS40_TANCI</name>
<sequence length="680" mass="77883">VGISHETSVSRSPHQNGVVERRNHTLIETARTIENLGKLQPNANIRIFIGYAPTKKAFQIYNRRTRRIVEMIHVDFDELTVMASEQSSLGHALHEMTRATISSGLVPKPTSSTPFVPPSRNEWDLLFQPLFDELLTPPPSVDPQLLNSLLQSMKTYKDALTQSCWIEVMQEKINEFECLEVWELVSRPDKVMVITLKWIYKVKLDELGGILKNKAHLVAHGYCQEEGIDFEESFASVARLEAIRIFLAYATHKNMVVYQMDVKTVFLNGNLREEVYVSQSDGFVDLDNPNHMYKLKKALYGLKQAPRAWYDMLSLFLISQDFSKGLLDPTLFIHRNRNDLLLVQIYVDDIIFAASTLELCDVFAKIMCLKFKMSMMGKISFFLGLQISQSPRGIFINQSKYALESLRKYGFESCDPIDTPMVEKSKLDEDKEGKAIDPSHYRGMIGTLLYLTASRPDLQFAICMCAWYQARPTEKHLHAVKRIFRYLRGTVNRGVWYPKDSLITLTTFADADHAGCQDTRHSTSGSLQFMGDRLISWSLKRQKSSAISDREAEYIALTMDMTINQQVALDEALIPHATATVHHHSISFKMNNKKRIVNLEYFREMLHICPRLPNQTFDELPFEKEILAFLRYLGHSGEIKKLTDVNSNELHQPWRSFAVVINKCLSGKSIGYNSLRLSQG</sequence>
<dbReference type="InterPro" id="IPR043502">
    <property type="entry name" value="DNA/RNA_pol_sf"/>
</dbReference>
<dbReference type="Pfam" id="PF25597">
    <property type="entry name" value="SH3_retrovirus"/>
    <property type="match status" value="1"/>
</dbReference>
<dbReference type="Pfam" id="PF07727">
    <property type="entry name" value="RVT_2"/>
    <property type="match status" value="1"/>
</dbReference>
<feature type="non-terminal residue" evidence="4">
    <location>
        <position position="1"/>
    </location>
</feature>
<gene>
    <name evidence="4" type="ORF">Tci_421629</name>
</gene>
<proteinExistence type="predicted"/>
<evidence type="ECO:0000256" key="1">
    <source>
        <dbReference type="SAM" id="MobiDB-lite"/>
    </source>
</evidence>
<dbReference type="Gene3D" id="3.30.420.10">
    <property type="entry name" value="Ribonuclease H-like superfamily/Ribonuclease H"/>
    <property type="match status" value="1"/>
</dbReference>
<dbReference type="CDD" id="cd09272">
    <property type="entry name" value="RNase_HI_RT_Ty1"/>
    <property type="match status" value="1"/>
</dbReference>
<feature type="domain" description="Retroviral polymerase SH3-like" evidence="3">
    <location>
        <begin position="35"/>
        <end position="84"/>
    </location>
</feature>
<dbReference type="SUPFAM" id="SSF53098">
    <property type="entry name" value="Ribonuclease H-like"/>
    <property type="match status" value="1"/>
</dbReference>
<dbReference type="SUPFAM" id="SSF56672">
    <property type="entry name" value="DNA/RNA polymerases"/>
    <property type="match status" value="1"/>
</dbReference>
<dbReference type="EMBL" id="BKCJ010183473">
    <property type="protein sequence ID" value="GEY49655.1"/>
    <property type="molecule type" value="Genomic_DNA"/>
</dbReference>
<dbReference type="InterPro" id="IPR057670">
    <property type="entry name" value="SH3_retrovirus"/>
</dbReference>
<dbReference type="InterPro" id="IPR036397">
    <property type="entry name" value="RNaseH_sf"/>
</dbReference>
<dbReference type="AlphaFoldDB" id="A0A699HS40"/>
<comment type="caution">
    <text evidence="4">The sequence shown here is derived from an EMBL/GenBank/DDBJ whole genome shotgun (WGS) entry which is preliminary data.</text>
</comment>
<protein>
    <submittedName>
        <fullName evidence="4">Retrovirus-related Pol polyprotein from transposon TNT 1-94</fullName>
    </submittedName>
</protein>
<feature type="region of interest" description="Disordered" evidence="1">
    <location>
        <begin position="1"/>
        <end position="21"/>
    </location>
</feature>
<dbReference type="InterPro" id="IPR012337">
    <property type="entry name" value="RNaseH-like_sf"/>
</dbReference>
<reference evidence="4" key="1">
    <citation type="journal article" date="2019" name="Sci. Rep.">
        <title>Draft genome of Tanacetum cinerariifolium, the natural source of mosquito coil.</title>
        <authorList>
            <person name="Yamashiro T."/>
            <person name="Shiraishi A."/>
            <person name="Satake H."/>
            <person name="Nakayama K."/>
        </authorList>
    </citation>
    <scope>NUCLEOTIDE SEQUENCE</scope>
</reference>
<dbReference type="PANTHER" id="PTHR11439:SF509">
    <property type="entry name" value="RNA-DIRECTED DNA POLYMERASE"/>
    <property type="match status" value="1"/>
</dbReference>
<evidence type="ECO:0000259" key="2">
    <source>
        <dbReference type="Pfam" id="PF07727"/>
    </source>
</evidence>
<dbReference type="InterPro" id="IPR013103">
    <property type="entry name" value="RVT_2"/>
</dbReference>
<dbReference type="PANTHER" id="PTHR11439">
    <property type="entry name" value="GAG-POL-RELATED RETROTRANSPOSON"/>
    <property type="match status" value="1"/>
</dbReference>
<organism evidence="4">
    <name type="scientific">Tanacetum cinerariifolium</name>
    <name type="common">Dalmatian daisy</name>
    <name type="synonym">Chrysanthemum cinerariifolium</name>
    <dbReference type="NCBI Taxonomy" id="118510"/>
    <lineage>
        <taxon>Eukaryota</taxon>
        <taxon>Viridiplantae</taxon>
        <taxon>Streptophyta</taxon>
        <taxon>Embryophyta</taxon>
        <taxon>Tracheophyta</taxon>
        <taxon>Spermatophyta</taxon>
        <taxon>Magnoliopsida</taxon>
        <taxon>eudicotyledons</taxon>
        <taxon>Gunneridae</taxon>
        <taxon>Pentapetalae</taxon>
        <taxon>asterids</taxon>
        <taxon>campanulids</taxon>
        <taxon>Asterales</taxon>
        <taxon>Asteraceae</taxon>
        <taxon>Asteroideae</taxon>
        <taxon>Anthemideae</taxon>
        <taxon>Anthemidinae</taxon>
        <taxon>Tanacetum</taxon>
    </lineage>
</organism>